<dbReference type="InterPro" id="IPR051534">
    <property type="entry name" value="CBASS_pafABC_assoc_protein"/>
</dbReference>
<accession>A0A839HB69</accession>
<evidence type="ECO:0000313" key="4">
    <source>
        <dbReference type="EMBL" id="MBB1124099.1"/>
    </source>
</evidence>
<dbReference type="PROSITE" id="PS51000">
    <property type="entry name" value="HTH_DEOR_2"/>
    <property type="match status" value="1"/>
</dbReference>
<proteinExistence type="predicted"/>
<keyword evidence="2" id="KW-0804">Transcription</keyword>
<dbReference type="Pfam" id="PF25583">
    <property type="entry name" value="WCX"/>
    <property type="match status" value="1"/>
</dbReference>
<dbReference type="InterPro" id="IPR057727">
    <property type="entry name" value="WCX_dom"/>
</dbReference>
<feature type="domain" description="HTH deoR-type" evidence="3">
    <location>
        <begin position="3"/>
        <end position="58"/>
    </location>
</feature>
<protein>
    <submittedName>
        <fullName evidence="4">WYL domain-containing protein</fullName>
    </submittedName>
</protein>
<evidence type="ECO:0000256" key="2">
    <source>
        <dbReference type="ARBA" id="ARBA00023163"/>
    </source>
</evidence>
<dbReference type="Proteomes" id="UP000547628">
    <property type="component" value="Unassembled WGS sequence"/>
</dbReference>
<dbReference type="EMBL" id="JACIVD010000069">
    <property type="protein sequence ID" value="MBB1124099.1"/>
    <property type="molecule type" value="Genomic_DNA"/>
</dbReference>
<dbReference type="InterPro" id="IPR013196">
    <property type="entry name" value="HTH_11"/>
</dbReference>
<dbReference type="RefSeq" id="WP_182603050.1">
    <property type="nucleotide sequence ID" value="NZ_JACIVD010000069.1"/>
</dbReference>
<organism evidence="4 5">
    <name type="scientific">Limosilactobacillus albertensis</name>
    <dbReference type="NCBI Taxonomy" id="2759752"/>
    <lineage>
        <taxon>Bacteria</taxon>
        <taxon>Bacillati</taxon>
        <taxon>Bacillota</taxon>
        <taxon>Bacilli</taxon>
        <taxon>Lactobacillales</taxon>
        <taxon>Lactobacillaceae</taxon>
        <taxon>Limosilactobacillus</taxon>
    </lineage>
</organism>
<dbReference type="Gene3D" id="1.10.10.10">
    <property type="entry name" value="Winged helix-like DNA-binding domain superfamily/Winged helix DNA-binding domain"/>
    <property type="match status" value="1"/>
</dbReference>
<evidence type="ECO:0000256" key="1">
    <source>
        <dbReference type="ARBA" id="ARBA00023015"/>
    </source>
</evidence>
<keyword evidence="1" id="KW-0805">Transcription regulation</keyword>
<name>A0A839HB69_9LACO</name>
<dbReference type="Pfam" id="PF08279">
    <property type="entry name" value="HTH_11"/>
    <property type="match status" value="1"/>
</dbReference>
<dbReference type="InterPro" id="IPR001034">
    <property type="entry name" value="DeoR_HTH"/>
</dbReference>
<evidence type="ECO:0000313" key="5">
    <source>
        <dbReference type="Proteomes" id="UP000547628"/>
    </source>
</evidence>
<sequence length="306" mass="36335">MKKAERLVQEISYLDNHHYFNLKDLMHEFGISKRTALRDLLALEEVGLAIYSEPGKYGGYHLLNKEPLIPINFTSSEISAIFFAIDALRLLTSNPFQQSYPRIAKRLLNSLPGKQRKVVNRIEQAVDYYRIPPVHHNDLLHQLLEAILDFKLVRFRAKQADKIIQEAQLRRLLYRSGNWFVEGIDVKTNKFFRYRCDLLVQYEKLPKDAPYTFDEFDHRVRQEQKNKQKVNFECELTMAGCERFLKNHYPGMELKGHRLIGTYIHEDYQYLLTYLLSYGSEIKVLAPAQLRRDYVQRLREIISWYD</sequence>
<dbReference type="PANTHER" id="PTHR34580:SF9">
    <property type="entry name" value="SLL5097 PROTEIN"/>
    <property type="match status" value="1"/>
</dbReference>
<dbReference type="GO" id="GO:0003700">
    <property type="term" value="F:DNA-binding transcription factor activity"/>
    <property type="evidence" value="ECO:0007669"/>
    <property type="project" value="InterPro"/>
</dbReference>
<gene>
    <name evidence="4" type="ORF">H5S41_09045</name>
</gene>
<reference evidence="4 5" key="1">
    <citation type="submission" date="2020-07" db="EMBL/GenBank/DDBJ databases">
        <title>Description of Limosilactobacillus balticus sp. nov., Limosilactobacillus agrestis sp. nov., Limosilactobacillus albertensis sp. nov., Limosilactobacillus rudii sp. nov., Limosilactobacillus fastidiosus sp. nov., five novel Limosilactobacillus species isolated from the vertebrate gastrointestinal tract, and proposal of 6 subspecies of Limosilactobacillus reuteri adapted to the gastrointestinal tract of specific vertebrate hosts.</title>
        <authorList>
            <person name="Li F."/>
            <person name="Cheng C."/>
            <person name="Zheng J."/>
            <person name="Quevedo R.M."/>
            <person name="Li J."/>
            <person name="Roos S."/>
            <person name="Gaenzle M.G."/>
            <person name="Walter J."/>
        </authorList>
    </citation>
    <scope>NUCLEOTIDE SEQUENCE [LARGE SCALE GENOMIC DNA]</scope>
    <source>
        <strain evidence="4 5">Lr3000</strain>
    </source>
</reference>
<dbReference type="PANTHER" id="PTHR34580">
    <property type="match status" value="1"/>
</dbReference>
<evidence type="ECO:0000259" key="3">
    <source>
        <dbReference type="PROSITE" id="PS51000"/>
    </source>
</evidence>
<dbReference type="InterPro" id="IPR036390">
    <property type="entry name" value="WH_DNA-bd_sf"/>
</dbReference>
<dbReference type="AlphaFoldDB" id="A0A839HB69"/>
<comment type="caution">
    <text evidence="4">The sequence shown here is derived from an EMBL/GenBank/DDBJ whole genome shotgun (WGS) entry which is preliminary data.</text>
</comment>
<dbReference type="InterPro" id="IPR036388">
    <property type="entry name" value="WH-like_DNA-bd_sf"/>
</dbReference>
<dbReference type="SUPFAM" id="SSF46785">
    <property type="entry name" value="Winged helix' DNA-binding domain"/>
    <property type="match status" value="1"/>
</dbReference>